<dbReference type="RefSeq" id="WP_218090159.1">
    <property type="nucleotide sequence ID" value="NZ_CAJVAS010000001.1"/>
</dbReference>
<keyword evidence="2" id="KW-1185">Reference proteome</keyword>
<reference evidence="1" key="1">
    <citation type="submission" date="2021-06" db="EMBL/GenBank/DDBJ databases">
        <authorList>
            <person name="Criscuolo A."/>
        </authorList>
    </citation>
    <scope>NUCLEOTIDE SEQUENCE</scope>
    <source>
        <strain evidence="1">CIP111600</strain>
    </source>
</reference>
<sequence>MYIIISPRRILMVSTMVLTFTAGLGIWDKKVEAGAGAPPSLHESVNTQDGPVSAKDHFLQTLGASSDEAVYDALLEGQSLADIASLHQTDAEQIVTLQVDELTAQLDARLAEGSIRPEQYRAYKAELTDIVRKSVYGGTSS</sequence>
<name>A0A916NFQ3_9BACL</name>
<accession>A0A916NFQ3</accession>
<evidence type="ECO:0000313" key="2">
    <source>
        <dbReference type="Proteomes" id="UP000693672"/>
    </source>
</evidence>
<gene>
    <name evidence="1" type="ORF">PAESOLCIP111_00344</name>
</gene>
<dbReference type="EMBL" id="CAJVAS010000001">
    <property type="protein sequence ID" value="CAG7599840.1"/>
    <property type="molecule type" value="Genomic_DNA"/>
</dbReference>
<proteinExistence type="predicted"/>
<protein>
    <recommendedName>
        <fullName evidence="3">SHOCT domain-containing protein</fullName>
    </recommendedName>
</protein>
<comment type="caution">
    <text evidence="1">The sequence shown here is derived from an EMBL/GenBank/DDBJ whole genome shotgun (WGS) entry which is preliminary data.</text>
</comment>
<dbReference type="Proteomes" id="UP000693672">
    <property type="component" value="Unassembled WGS sequence"/>
</dbReference>
<dbReference type="AlphaFoldDB" id="A0A916NFQ3"/>
<evidence type="ECO:0000313" key="1">
    <source>
        <dbReference type="EMBL" id="CAG7599840.1"/>
    </source>
</evidence>
<organism evidence="1 2">
    <name type="scientific">Paenibacillus solanacearum</name>
    <dbReference type="NCBI Taxonomy" id="2048548"/>
    <lineage>
        <taxon>Bacteria</taxon>
        <taxon>Bacillati</taxon>
        <taxon>Bacillota</taxon>
        <taxon>Bacilli</taxon>
        <taxon>Bacillales</taxon>
        <taxon>Paenibacillaceae</taxon>
        <taxon>Paenibacillus</taxon>
    </lineage>
</organism>
<evidence type="ECO:0008006" key="3">
    <source>
        <dbReference type="Google" id="ProtNLM"/>
    </source>
</evidence>